<organism evidence="2 3">
    <name type="scientific">Speluncibacter jeojiensis</name>
    <dbReference type="NCBI Taxonomy" id="2710754"/>
    <lineage>
        <taxon>Bacteria</taxon>
        <taxon>Bacillati</taxon>
        <taxon>Actinomycetota</taxon>
        <taxon>Actinomycetes</taxon>
        <taxon>Mycobacteriales</taxon>
        <taxon>Speluncibacteraceae</taxon>
        <taxon>Speluncibacter</taxon>
    </lineage>
</organism>
<accession>A0A9X4RD00</accession>
<sequence>MGEWSVVETLVPEGASLIFRGSTCREWTSPDRLSPAADVRVGPLIETVRRTGEALSVTRRSERGKHPTFRIDAHPVLGPSGEPHGVQVWVGAPDEEPTPPRITSGVSWLLHRQVIAQTVEACLMSGVQPDDCLPERTPAEYFAKSVRFDDEMGLLGLALDPVDGGKWLGEFSVLHADGRIMLWQCAARARVDPGREGIQVLWHDISDVKAPALPSLSVLGLRETLAGTGFHAGLFALDLPMLSMWVSDPPPWVQWRDLPQGARDILHPDDRRVLTTAHERFLREAPAEIGTEARLRGQRGTWVRTLLRITPYPGDMGKRLAVVRMTLPH</sequence>
<evidence type="ECO:0000313" key="2">
    <source>
        <dbReference type="EMBL" id="MDG3014390.1"/>
    </source>
</evidence>
<dbReference type="EMBL" id="JANRHA010000004">
    <property type="protein sequence ID" value="MDG3014390.1"/>
    <property type="molecule type" value="Genomic_DNA"/>
</dbReference>
<dbReference type="InterPro" id="IPR041458">
    <property type="entry name" value="Rv3651-like_N"/>
</dbReference>
<gene>
    <name evidence="2" type="ORF">NVS88_07445</name>
</gene>
<dbReference type="Pfam" id="PF18007">
    <property type="entry name" value="Rv3651-like_N"/>
    <property type="match status" value="1"/>
</dbReference>
<feature type="domain" description="Rv3651-like N-terminal" evidence="1">
    <location>
        <begin position="3"/>
        <end position="97"/>
    </location>
</feature>
<dbReference type="AlphaFoldDB" id="A0A9X4RD00"/>
<evidence type="ECO:0000259" key="1">
    <source>
        <dbReference type="Pfam" id="PF18007"/>
    </source>
</evidence>
<name>A0A9X4RD00_9ACTN</name>
<protein>
    <submittedName>
        <fullName evidence="2">DUF5593 domain-containing protein</fullName>
    </submittedName>
</protein>
<reference evidence="2" key="1">
    <citation type="submission" date="2022-08" db="EMBL/GenBank/DDBJ databases">
        <title>Genome analysis of Corynebacteriales strain.</title>
        <authorList>
            <person name="Lee S.D."/>
        </authorList>
    </citation>
    <scope>NUCLEOTIDE SEQUENCE</scope>
    <source>
        <strain evidence="2">D3-21</strain>
    </source>
</reference>
<proteinExistence type="predicted"/>
<evidence type="ECO:0000313" key="3">
    <source>
        <dbReference type="Proteomes" id="UP001152755"/>
    </source>
</evidence>
<dbReference type="Proteomes" id="UP001152755">
    <property type="component" value="Unassembled WGS sequence"/>
</dbReference>
<keyword evidence="3" id="KW-1185">Reference proteome</keyword>
<comment type="caution">
    <text evidence="2">The sequence shown here is derived from an EMBL/GenBank/DDBJ whole genome shotgun (WGS) entry which is preliminary data.</text>
</comment>
<dbReference type="RefSeq" id="WP_332519572.1">
    <property type="nucleotide sequence ID" value="NZ_JANRHA010000004.1"/>
</dbReference>